<proteinExistence type="predicted"/>
<evidence type="ECO:0000256" key="4">
    <source>
        <dbReference type="PROSITE-ProRule" id="PRU00335"/>
    </source>
</evidence>
<sequence>MGTTSPHATPRATRGPSTPKSPDPARRNPRSQQAIFEASLDLVGKVGYEKLTIEAIAAQAGVGKQTIYRWWPSKAAVLLDAFTATVEDPDYDAGFPDTGDLAADLKGVLRATVDEFNDPAFEAPYRALAIASAGDPELAHSFVTRLSERGVQVYMDRLRTAQEAGEIDPRTDLRIATELMLSPFAQRWLTRSGPLTYAFTDALVDHALRGILTRDPGDPDA</sequence>
<dbReference type="InterPro" id="IPR001647">
    <property type="entry name" value="HTH_TetR"/>
</dbReference>
<dbReference type="SUPFAM" id="SSF48498">
    <property type="entry name" value="Tetracyclin repressor-like, C-terminal domain"/>
    <property type="match status" value="1"/>
</dbReference>
<dbReference type="InterPro" id="IPR050109">
    <property type="entry name" value="HTH-type_TetR-like_transc_reg"/>
</dbReference>
<dbReference type="EMBL" id="BAAANQ010000001">
    <property type="protein sequence ID" value="GAA2042221.1"/>
    <property type="molecule type" value="Genomic_DNA"/>
</dbReference>
<dbReference type="SUPFAM" id="SSF46689">
    <property type="entry name" value="Homeodomain-like"/>
    <property type="match status" value="1"/>
</dbReference>
<keyword evidence="3" id="KW-0804">Transcription</keyword>
<name>A0ABN2URN2_9ACTN</name>
<dbReference type="PROSITE" id="PS50977">
    <property type="entry name" value="HTH_TETR_2"/>
    <property type="match status" value="1"/>
</dbReference>
<evidence type="ECO:0000313" key="8">
    <source>
        <dbReference type="Proteomes" id="UP001403094"/>
    </source>
</evidence>
<dbReference type="InterPro" id="IPR011075">
    <property type="entry name" value="TetR_C"/>
</dbReference>
<feature type="domain" description="HTH tetR-type" evidence="6">
    <location>
        <begin position="29"/>
        <end position="89"/>
    </location>
</feature>
<protein>
    <submittedName>
        <fullName evidence="7">TetR/AcrR family transcriptional regulator</fullName>
    </submittedName>
</protein>
<dbReference type="Proteomes" id="UP001403094">
    <property type="component" value="Unassembled WGS sequence"/>
</dbReference>
<dbReference type="PANTHER" id="PTHR30055:SF148">
    <property type="entry name" value="TETR-FAMILY TRANSCRIPTIONAL REGULATOR"/>
    <property type="match status" value="1"/>
</dbReference>
<dbReference type="InterPro" id="IPR009057">
    <property type="entry name" value="Homeodomain-like_sf"/>
</dbReference>
<evidence type="ECO:0000259" key="6">
    <source>
        <dbReference type="PROSITE" id="PS50977"/>
    </source>
</evidence>
<keyword evidence="2 4" id="KW-0238">DNA-binding</keyword>
<keyword evidence="8" id="KW-1185">Reference proteome</keyword>
<dbReference type="InterPro" id="IPR036271">
    <property type="entry name" value="Tet_transcr_reg_TetR-rel_C_sf"/>
</dbReference>
<organism evidence="7 8">
    <name type="scientific">Streptomyces cheonanensis</name>
    <dbReference type="NCBI Taxonomy" id="312720"/>
    <lineage>
        <taxon>Bacteria</taxon>
        <taxon>Bacillati</taxon>
        <taxon>Actinomycetota</taxon>
        <taxon>Actinomycetes</taxon>
        <taxon>Kitasatosporales</taxon>
        <taxon>Streptomycetaceae</taxon>
        <taxon>Streptomyces</taxon>
    </lineage>
</organism>
<evidence type="ECO:0000256" key="3">
    <source>
        <dbReference type="ARBA" id="ARBA00023163"/>
    </source>
</evidence>
<keyword evidence="1" id="KW-0805">Transcription regulation</keyword>
<dbReference type="Gene3D" id="1.10.357.10">
    <property type="entry name" value="Tetracycline Repressor, domain 2"/>
    <property type="match status" value="1"/>
</dbReference>
<comment type="caution">
    <text evidence="7">The sequence shown here is derived from an EMBL/GenBank/DDBJ whole genome shotgun (WGS) entry which is preliminary data.</text>
</comment>
<evidence type="ECO:0000256" key="2">
    <source>
        <dbReference type="ARBA" id="ARBA00023125"/>
    </source>
</evidence>
<dbReference type="RefSeq" id="WP_019433033.1">
    <property type="nucleotide sequence ID" value="NZ_BAAANQ010000001.1"/>
</dbReference>
<evidence type="ECO:0000256" key="5">
    <source>
        <dbReference type="SAM" id="MobiDB-lite"/>
    </source>
</evidence>
<evidence type="ECO:0000313" key="7">
    <source>
        <dbReference type="EMBL" id="GAA2042221.1"/>
    </source>
</evidence>
<reference evidence="7 8" key="1">
    <citation type="journal article" date="2019" name="Int. J. Syst. Evol. Microbiol.">
        <title>The Global Catalogue of Microorganisms (GCM) 10K type strain sequencing project: providing services to taxonomists for standard genome sequencing and annotation.</title>
        <authorList>
            <consortium name="The Broad Institute Genomics Platform"/>
            <consortium name="The Broad Institute Genome Sequencing Center for Infectious Disease"/>
            <person name="Wu L."/>
            <person name="Ma J."/>
        </authorList>
    </citation>
    <scope>NUCLEOTIDE SEQUENCE [LARGE SCALE GENOMIC DNA]</scope>
    <source>
        <strain evidence="7 8">JCM 14549</strain>
    </source>
</reference>
<dbReference type="PANTHER" id="PTHR30055">
    <property type="entry name" value="HTH-TYPE TRANSCRIPTIONAL REGULATOR RUTR"/>
    <property type="match status" value="1"/>
</dbReference>
<dbReference type="PRINTS" id="PR00455">
    <property type="entry name" value="HTHTETR"/>
</dbReference>
<dbReference type="Pfam" id="PF16859">
    <property type="entry name" value="TetR_C_11"/>
    <property type="match status" value="1"/>
</dbReference>
<dbReference type="Gene3D" id="1.10.10.60">
    <property type="entry name" value="Homeodomain-like"/>
    <property type="match status" value="1"/>
</dbReference>
<evidence type="ECO:0000256" key="1">
    <source>
        <dbReference type="ARBA" id="ARBA00023015"/>
    </source>
</evidence>
<dbReference type="Pfam" id="PF00440">
    <property type="entry name" value="TetR_N"/>
    <property type="match status" value="1"/>
</dbReference>
<accession>A0ABN2URN2</accession>
<feature type="region of interest" description="Disordered" evidence="5">
    <location>
        <begin position="1"/>
        <end position="31"/>
    </location>
</feature>
<gene>
    <name evidence="7" type="ORF">GCM10009757_05410</name>
</gene>
<feature type="DNA-binding region" description="H-T-H motif" evidence="4">
    <location>
        <begin position="52"/>
        <end position="71"/>
    </location>
</feature>